<keyword evidence="1 5" id="KW-0812">Transmembrane</keyword>
<dbReference type="InterPro" id="IPR020846">
    <property type="entry name" value="MFS_dom"/>
</dbReference>
<dbReference type="InterPro" id="IPR011701">
    <property type="entry name" value="MFS"/>
</dbReference>
<dbReference type="EMBL" id="JAAIYP010000037">
    <property type="protein sequence ID" value="NFV80511.1"/>
    <property type="molecule type" value="Genomic_DNA"/>
</dbReference>
<keyword evidence="2 5" id="KW-1133">Transmembrane helix</keyword>
<accession>A0A7C9UZE9</accession>
<feature type="transmembrane region" description="Helical" evidence="5">
    <location>
        <begin position="364"/>
        <end position="383"/>
    </location>
</feature>
<proteinExistence type="predicted"/>
<dbReference type="GO" id="GO:0022857">
    <property type="term" value="F:transmembrane transporter activity"/>
    <property type="evidence" value="ECO:0007669"/>
    <property type="project" value="InterPro"/>
</dbReference>
<feature type="transmembrane region" description="Helical" evidence="5">
    <location>
        <begin position="300"/>
        <end position="322"/>
    </location>
</feature>
<feature type="transmembrane region" description="Helical" evidence="5">
    <location>
        <begin position="99"/>
        <end position="122"/>
    </location>
</feature>
<evidence type="ECO:0000256" key="2">
    <source>
        <dbReference type="ARBA" id="ARBA00022989"/>
    </source>
</evidence>
<sequence length="411" mass="42416">MTARSARASLAFSCLGHLYAHVFEPIFYIAALVLPGELGLSYEEVLALVIAGKLLYGVLAPVAGWAGDRWSTVGMMVVFFLGLGVSALSMGVVQGPWGVALALAAMGTFGSIYHPVGIAWLLRNAVDKGKAIGLNGVFGGIGPGVASLVAGTLIAAFGWRTAFVVPGAVVLLTGLVFLWYLRRGWVVEAKADRAPMREPSRGDTMRAGIVLSVTMLGAGLIYQASQPALPKLFEERLGDTVSVADAALAVTVVYLVAGLTQIVAGHLADRFPAKRIYVLAALVQAPLLALLSGASGLPMVAVALLAVAGNMGAIPAENLLLAKYTPARWRGTAFGLKFVLSFGVSGLAVPLVSLLRGLTGGFEVLLWLMAGAALMVAAAASLLPTEKKEGEAAERVTEAASPVPATGIDGN</sequence>
<comment type="caution">
    <text evidence="7">The sequence shown here is derived from an EMBL/GenBank/DDBJ whole genome shotgun (WGS) entry which is preliminary data.</text>
</comment>
<evidence type="ECO:0000256" key="5">
    <source>
        <dbReference type="SAM" id="Phobius"/>
    </source>
</evidence>
<feature type="transmembrane region" description="Helical" evidence="5">
    <location>
        <begin position="134"/>
        <end position="157"/>
    </location>
</feature>
<feature type="transmembrane region" description="Helical" evidence="5">
    <location>
        <begin position="242"/>
        <end position="264"/>
    </location>
</feature>
<dbReference type="RefSeq" id="WP_163678903.1">
    <property type="nucleotide sequence ID" value="NZ_JAAIYP010000037.1"/>
</dbReference>
<dbReference type="GO" id="GO:0005886">
    <property type="term" value="C:plasma membrane"/>
    <property type="evidence" value="ECO:0007669"/>
    <property type="project" value="TreeGrafter"/>
</dbReference>
<feature type="transmembrane region" description="Helical" evidence="5">
    <location>
        <begin position="276"/>
        <end position="294"/>
    </location>
</feature>
<name>A0A7C9UZE9_9PROT</name>
<dbReference type="AlphaFoldDB" id="A0A7C9UZE9"/>
<dbReference type="PROSITE" id="PS50850">
    <property type="entry name" value="MFS"/>
    <property type="match status" value="1"/>
</dbReference>
<evidence type="ECO:0000256" key="1">
    <source>
        <dbReference type="ARBA" id="ARBA00022692"/>
    </source>
</evidence>
<dbReference type="PANTHER" id="PTHR43129">
    <property type="entry name" value="FOSMIDOMYCIN RESISTANCE PROTEIN"/>
    <property type="match status" value="1"/>
</dbReference>
<evidence type="ECO:0000256" key="4">
    <source>
        <dbReference type="SAM" id="MobiDB-lite"/>
    </source>
</evidence>
<dbReference type="Gene3D" id="1.20.1250.20">
    <property type="entry name" value="MFS general substrate transporter like domains"/>
    <property type="match status" value="2"/>
</dbReference>
<keyword evidence="3 5" id="KW-0472">Membrane</keyword>
<feature type="domain" description="Major facilitator superfamily (MFS) profile" evidence="6">
    <location>
        <begin position="9"/>
        <end position="388"/>
    </location>
</feature>
<evidence type="ECO:0000259" key="6">
    <source>
        <dbReference type="PROSITE" id="PS50850"/>
    </source>
</evidence>
<gene>
    <name evidence="7" type="ORF">G4223_10360</name>
</gene>
<dbReference type="InterPro" id="IPR036259">
    <property type="entry name" value="MFS_trans_sf"/>
</dbReference>
<feature type="transmembrane region" description="Helical" evidence="5">
    <location>
        <begin position="203"/>
        <end position="222"/>
    </location>
</feature>
<evidence type="ECO:0000313" key="8">
    <source>
        <dbReference type="Proteomes" id="UP000480684"/>
    </source>
</evidence>
<feature type="transmembrane region" description="Helical" evidence="5">
    <location>
        <begin position="73"/>
        <end position="93"/>
    </location>
</feature>
<dbReference type="Proteomes" id="UP000480684">
    <property type="component" value="Unassembled WGS sequence"/>
</dbReference>
<organism evidence="7 8">
    <name type="scientific">Magnetospirillum aberrantis SpK</name>
    <dbReference type="NCBI Taxonomy" id="908842"/>
    <lineage>
        <taxon>Bacteria</taxon>
        <taxon>Pseudomonadati</taxon>
        <taxon>Pseudomonadota</taxon>
        <taxon>Alphaproteobacteria</taxon>
        <taxon>Rhodospirillales</taxon>
        <taxon>Rhodospirillaceae</taxon>
        <taxon>Magnetospirillum</taxon>
    </lineage>
</organism>
<reference evidence="7 8" key="1">
    <citation type="submission" date="2020-02" db="EMBL/GenBank/DDBJ databases">
        <authorList>
            <person name="Dziuba M."/>
            <person name="Kuznetsov B."/>
            <person name="Mardanov A."/>
            <person name="Ravin N."/>
            <person name="Grouzdev D."/>
        </authorList>
    </citation>
    <scope>NUCLEOTIDE SEQUENCE [LARGE SCALE GENOMIC DNA]</scope>
    <source>
        <strain evidence="7 8">SpK</strain>
    </source>
</reference>
<feature type="transmembrane region" description="Helical" evidence="5">
    <location>
        <begin position="163"/>
        <end position="182"/>
    </location>
</feature>
<feature type="region of interest" description="Disordered" evidence="4">
    <location>
        <begin position="390"/>
        <end position="411"/>
    </location>
</feature>
<keyword evidence="8" id="KW-1185">Reference proteome</keyword>
<feature type="transmembrane region" description="Helical" evidence="5">
    <location>
        <begin position="44"/>
        <end position="66"/>
    </location>
</feature>
<evidence type="ECO:0000256" key="3">
    <source>
        <dbReference type="ARBA" id="ARBA00023136"/>
    </source>
</evidence>
<protein>
    <submittedName>
        <fullName evidence="7">MFS transporter</fullName>
    </submittedName>
</protein>
<dbReference type="Pfam" id="PF07690">
    <property type="entry name" value="MFS_1"/>
    <property type="match status" value="2"/>
</dbReference>
<evidence type="ECO:0000313" key="7">
    <source>
        <dbReference type="EMBL" id="NFV80511.1"/>
    </source>
</evidence>
<feature type="transmembrane region" description="Helical" evidence="5">
    <location>
        <begin position="334"/>
        <end position="358"/>
    </location>
</feature>
<dbReference type="PANTHER" id="PTHR43129:SF1">
    <property type="entry name" value="FOSMIDOMYCIN RESISTANCE PROTEIN"/>
    <property type="match status" value="1"/>
</dbReference>
<dbReference type="SUPFAM" id="SSF103473">
    <property type="entry name" value="MFS general substrate transporter"/>
    <property type="match status" value="1"/>
</dbReference>